<comment type="caution">
    <text evidence="3">The sequence shown here is derived from an EMBL/GenBank/DDBJ whole genome shotgun (WGS) entry which is preliminary data.</text>
</comment>
<name>A0AA39X852_9PEZI</name>
<keyword evidence="2" id="KW-0812">Transmembrane</keyword>
<feature type="transmembrane region" description="Helical" evidence="2">
    <location>
        <begin position="229"/>
        <end position="254"/>
    </location>
</feature>
<accession>A0AA39X852</accession>
<protein>
    <recommendedName>
        <fullName evidence="5">Pheromone-regulated membrane protein</fullName>
    </recommendedName>
</protein>
<feature type="region of interest" description="Disordered" evidence="1">
    <location>
        <begin position="295"/>
        <end position="407"/>
    </location>
</feature>
<feature type="compositionally biased region" description="Polar residues" evidence="1">
    <location>
        <begin position="650"/>
        <end position="685"/>
    </location>
</feature>
<evidence type="ECO:0000256" key="1">
    <source>
        <dbReference type="SAM" id="MobiDB-lite"/>
    </source>
</evidence>
<keyword evidence="2" id="KW-0472">Membrane</keyword>
<dbReference type="PANTHER" id="PTHR36424">
    <property type="entry name" value="PHEROMONE-REGULATED MEMBRANE PROTEIN 6"/>
    <property type="match status" value="1"/>
</dbReference>
<feature type="compositionally biased region" description="Basic and acidic residues" evidence="1">
    <location>
        <begin position="724"/>
        <end position="733"/>
    </location>
</feature>
<feature type="compositionally biased region" description="Gly residues" evidence="1">
    <location>
        <begin position="709"/>
        <end position="720"/>
    </location>
</feature>
<feature type="compositionally biased region" description="Polar residues" evidence="1">
    <location>
        <begin position="696"/>
        <end position="705"/>
    </location>
</feature>
<dbReference type="EMBL" id="JAULSR010000002">
    <property type="protein sequence ID" value="KAK0629087.1"/>
    <property type="molecule type" value="Genomic_DNA"/>
</dbReference>
<feature type="compositionally biased region" description="Polar residues" evidence="1">
    <location>
        <begin position="336"/>
        <end position="345"/>
    </location>
</feature>
<feature type="compositionally biased region" description="Polar residues" evidence="1">
    <location>
        <begin position="510"/>
        <end position="524"/>
    </location>
</feature>
<feature type="compositionally biased region" description="Low complexity" evidence="1">
    <location>
        <begin position="368"/>
        <end position="386"/>
    </location>
</feature>
<dbReference type="InterPro" id="IPR031606">
    <property type="entry name" value="Kch1/2"/>
</dbReference>
<gene>
    <name evidence="3" type="ORF">B0T17DRAFT_633476</name>
</gene>
<keyword evidence="4" id="KW-1185">Reference proteome</keyword>
<feature type="compositionally biased region" description="Polar residues" evidence="1">
    <location>
        <begin position="597"/>
        <end position="631"/>
    </location>
</feature>
<dbReference type="Proteomes" id="UP001174934">
    <property type="component" value="Unassembled WGS sequence"/>
</dbReference>
<feature type="region of interest" description="Disordered" evidence="1">
    <location>
        <begin position="422"/>
        <end position="733"/>
    </location>
</feature>
<evidence type="ECO:0008006" key="5">
    <source>
        <dbReference type="Google" id="ProtNLM"/>
    </source>
</evidence>
<dbReference type="AlphaFoldDB" id="A0AA39X852"/>
<evidence type="ECO:0000256" key="2">
    <source>
        <dbReference type="SAM" id="Phobius"/>
    </source>
</evidence>
<feature type="transmembrane region" description="Helical" evidence="2">
    <location>
        <begin position="36"/>
        <end position="62"/>
    </location>
</feature>
<dbReference type="PANTHER" id="PTHR36424:SF1">
    <property type="entry name" value="LOW AFFINITY K(+) TRANSPORTER 1-RELATED"/>
    <property type="match status" value="1"/>
</dbReference>
<organism evidence="3 4">
    <name type="scientific">Bombardia bombarda</name>
    <dbReference type="NCBI Taxonomy" id="252184"/>
    <lineage>
        <taxon>Eukaryota</taxon>
        <taxon>Fungi</taxon>
        <taxon>Dikarya</taxon>
        <taxon>Ascomycota</taxon>
        <taxon>Pezizomycotina</taxon>
        <taxon>Sordariomycetes</taxon>
        <taxon>Sordariomycetidae</taxon>
        <taxon>Sordariales</taxon>
        <taxon>Lasiosphaeriaceae</taxon>
        <taxon>Bombardia</taxon>
    </lineage>
</organism>
<feature type="transmembrane region" description="Helical" evidence="2">
    <location>
        <begin position="82"/>
        <end position="100"/>
    </location>
</feature>
<dbReference type="GO" id="GO:0015079">
    <property type="term" value="F:potassium ion transmembrane transporter activity"/>
    <property type="evidence" value="ECO:0007669"/>
    <property type="project" value="InterPro"/>
</dbReference>
<dbReference type="Pfam" id="PF16944">
    <property type="entry name" value="KCH"/>
    <property type="match status" value="1"/>
</dbReference>
<evidence type="ECO:0000313" key="4">
    <source>
        <dbReference type="Proteomes" id="UP001174934"/>
    </source>
</evidence>
<feature type="compositionally biased region" description="Low complexity" evidence="1">
    <location>
        <begin position="580"/>
        <end position="590"/>
    </location>
</feature>
<sequence>MGFMSHRRKDVEVQPEMKWDFITLNDFKSTSCFTPFAYASLWISLFISLAVYAVDTFTAVQLLAFNRWSGTIELTQLISFDISKWIFSVCIILSFINLGFEHIRARKVMNRGSVAECFLDSLAARLESIRMGRGRGWRRFLVFAELTKSKRGSEYVALFTYFSFQSWIRVLVCSGPRQVINALTLYSVYKDASNSGVVDSDNVVLSFFDHIGDLATKDVRQTLILSGMLFTLVIWVFSFLSLLLAALFFVFFLWAKIPREDGGLTGFCERKVNKRLKKIVSVKINKAMAEDERKRKKAEFKAAKKNGGDRPLTMQATLPNLNMDMDKLPEMPMLNRNDTTTTLPAYTSRPPSPGSFELNTLDQKRPQASRTTTTSSAAPSYSSKTSLLGSAAEPGMDRSASPAPTLSPIDYNVYPPARTGTAASNRSFAQGPRLQRMASNGSGLGDGYFDSPATYSNDSMPPLPTPVRSPTYGPDGYRGSGSSQPNARPYPGGGRPPYDDFSNGRGSPAPSANSYRNGPLSPQGTGPDGYPIRSTTTGPGSVLPQRGPNGYPMRSATNPMPPRGPQQYPQRNMTAPFPPQQQQQQQQWQPDARMNGSYAQQQQPPQFSSNGSVRSNAQYRPQHQQSDSNGSLAIIAQYEGQHQHSDSSDSTRMNAPFQPQHQPSGSNGSMRNLTPQGGQQPYRQTQDSRDYDYTSRPMTASSQRSAPRGGYGNGSNGGNGWNQDVERGNGPRY</sequence>
<dbReference type="GO" id="GO:0005886">
    <property type="term" value="C:plasma membrane"/>
    <property type="evidence" value="ECO:0007669"/>
    <property type="project" value="InterPro"/>
</dbReference>
<evidence type="ECO:0000313" key="3">
    <source>
        <dbReference type="EMBL" id="KAK0629087.1"/>
    </source>
</evidence>
<reference evidence="3" key="1">
    <citation type="submission" date="2023-06" db="EMBL/GenBank/DDBJ databases">
        <title>Genome-scale phylogeny and comparative genomics of the fungal order Sordariales.</title>
        <authorList>
            <consortium name="Lawrence Berkeley National Laboratory"/>
            <person name="Hensen N."/>
            <person name="Bonometti L."/>
            <person name="Westerberg I."/>
            <person name="Brannstrom I.O."/>
            <person name="Guillou S."/>
            <person name="Cros-Aarteil S."/>
            <person name="Calhoun S."/>
            <person name="Haridas S."/>
            <person name="Kuo A."/>
            <person name="Mondo S."/>
            <person name="Pangilinan J."/>
            <person name="Riley R."/>
            <person name="LaButti K."/>
            <person name="Andreopoulos B."/>
            <person name="Lipzen A."/>
            <person name="Chen C."/>
            <person name="Yanf M."/>
            <person name="Daum C."/>
            <person name="Ng V."/>
            <person name="Clum A."/>
            <person name="Steindorff A."/>
            <person name="Ohm R."/>
            <person name="Martin F."/>
            <person name="Silar P."/>
            <person name="Natvig D."/>
            <person name="Lalanne C."/>
            <person name="Gautier V."/>
            <person name="Ament-velasquez S.L."/>
            <person name="Kruys A."/>
            <person name="Hutchinson M.I."/>
            <person name="Powell A.J."/>
            <person name="Barry K."/>
            <person name="Miller A.N."/>
            <person name="Grigoriev I.V."/>
            <person name="Debuchy R."/>
            <person name="Gladieux P."/>
            <person name="Thoren M.H."/>
            <person name="Johannesson H."/>
        </authorList>
    </citation>
    <scope>NUCLEOTIDE SEQUENCE</scope>
    <source>
        <strain evidence="3">SMH3391-2</strain>
    </source>
</reference>
<keyword evidence="2" id="KW-1133">Transmembrane helix</keyword>
<feature type="compositionally biased region" description="Basic and acidic residues" evidence="1">
    <location>
        <begin position="295"/>
        <end position="308"/>
    </location>
</feature>
<proteinExistence type="predicted"/>